<accession>X1ERV8</accession>
<sequence length="82" mass="9135">LTEFLSQPEVRVIVAIARPLGDVSDEWIKGKTGVLLEVMGKIRPELANVIMTTPGGQRWFHDSLIGLRNILFGKPQINIENP</sequence>
<feature type="non-terminal residue" evidence="1">
    <location>
        <position position="1"/>
    </location>
</feature>
<evidence type="ECO:0000313" key="1">
    <source>
        <dbReference type="EMBL" id="GAH23025.1"/>
    </source>
</evidence>
<dbReference type="AlphaFoldDB" id="X1ERV8"/>
<reference evidence="1" key="1">
    <citation type="journal article" date="2014" name="Front. Microbiol.">
        <title>High frequency of phylogenetically diverse reductive dehalogenase-homologous genes in deep subseafloor sedimentary metagenomes.</title>
        <authorList>
            <person name="Kawai M."/>
            <person name="Futagami T."/>
            <person name="Toyoda A."/>
            <person name="Takaki Y."/>
            <person name="Nishi S."/>
            <person name="Hori S."/>
            <person name="Arai W."/>
            <person name="Tsubouchi T."/>
            <person name="Morono Y."/>
            <person name="Uchiyama I."/>
            <person name="Ito T."/>
            <person name="Fujiyama A."/>
            <person name="Inagaki F."/>
            <person name="Takami H."/>
        </authorList>
    </citation>
    <scope>NUCLEOTIDE SEQUENCE</scope>
    <source>
        <strain evidence="1">Expedition CK06-06</strain>
    </source>
</reference>
<comment type="caution">
    <text evidence="1">The sequence shown here is derived from an EMBL/GenBank/DDBJ whole genome shotgun (WGS) entry which is preliminary data.</text>
</comment>
<protein>
    <submittedName>
        <fullName evidence="1">Uncharacterized protein</fullName>
    </submittedName>
</protein>
<organism evidence="1">
    <name type="scientific">marine sediment metagenome</name>
    <dbReference type="NCBI Taxonomy" id="412755"/>
    <lineage>
        <taxon>unclassified sequences</taxon>
        <taxon>metagenomes</taxon>
        <taxon>ecological metagenomes</taxon>
    </lineage>
</organism>
<dbReference type="EMBL" id="BART01039741">
    <property type="protein sequence ID" value="GAH23025.1"/>
    <property type="molecule type" value="Genomic_DNA"/>
</dbReference>
<name>X1ERV8_9ZZZZ</name>
<proteinExistence type="predicted"/>
<gene>
    <name evidence="1" type="ORF">S01H4_65131</name>
</gene>